<comment type="caution">
    <text evidence="1">The sequence shown here is derived from an EMBL/GenBank/DDBJ whole genome shotgun (WGS) entry which is preliminary data.</text>
</comment>
<accession>A0A9P0PIW2</accession>
<dbReference type="PANTHER" id="PTHR46601">
    <property type="entry name" value="ULP_PROTEASE DOMAIN-CONTAINING PROTEIN"/>
    <property type="match status" value="1"/>
</dbReference>
<organism evidence="1 2">
    <name type="scientific">Acanthoscelides obtectus</name>
    <name type="common">Bean weevil</name>
    <name type="synonym">Bruchus obtectus</name>
    <dbReference type="NCBI Taxonomy" id="200917"/>
    <lineage>
        <taxon>Eukaryota</taxon>
        <taxon>Metazoa</taxon>
        <taxon>Ecdysozoa</taxon>
        <taxon>Arthropoda</taxon>
        <taxon>Hexapoda</taxon>
        <taxon>Insecta</taxon>
        <taxon>Pterygota</taxon>
        <taxon>Neoptera</taxon>
        <taxon>Endopterygota</taxon>
        <taxon>Coleoptera</taxon>
        <taxon>Polyphaga</taxon>
        <taxon>Cucujiformia</taxon>
        <taxon>Chrysomeloidea</taxon>
        <taxon>Chrysomelidae</taxon>
        <taxon>Bruchinae</taxon>
        <taxon>Bruchini</taxon>
        <taxon>Acanthoscelides</taxon>
    </lineage>
</organism>
<keyword evidence="2" id="KW-1185">Reference proteome</keyword>
<proteinExistence type="predicted"/>
<dbReference type="Proteomes" id="UP001152888">
    <property type="component" value="Unassembled WGS sequence"/>
</dbReference>
<gene>
    <name evidence="1" type="ORF">ACAOBT_LOCUS18117</name>
</gene>
<evidence type="ECO:0000313" key="1">
    <source>
        <dbReference type="EMBL" id="CAH1987851.1"/>
    </source>
</evidence>
<dbReference type="PANTHER" id="PTHR46601:SF1">
    <property type="entry name" value="ADF-H DOMAIN-CONTAINING PROTEIN"/>
    <property type="match status" value="1"/>
</dbReference>
<protein>
    <submittedName>
        <fullName evidence="1">Uncharacterized protein</fullName>
    </submittedName>
</protein>
<dbReference type="AlphaFoldDB" id="A0A9P0PIW2"/>
<evidence type="ECO:0000313" key="2">
    <source>
        <dbReference type="Proteomes" id="UP001152888"/>
    </source>
</evidence>
<reference evidence="1" key="1">
    <citation type="submission" date="2022-03" db="EMBL/GenBank/DDBJ databases">
        <authorList>
            <person name="Sayadi A."/>
        </authorList>
    </citation>
    <scope>NUCLEOTIDE SEQUENCE</scope>
</reference>
<name>A0A9P0PIW2_ACAOB</name>
<sequence length="410" mass="48828">METLKEKTLLTKVVSGKLVKKYKLWRMEDTKVINYRRVEKEELLGGCVRKNKISRYSVRAVVDFFEDDFNSRLGAGKKKFITRKKERKQKRYILRTFWIVVPKVDRRHTCLCITYANIDLKLSALYNARILKYNNYQKLIQELCCDRYHKQYLSKQCQDCLNKTPLYREFNNRKTTIYKKWTTEKQDFVDLKKTRQVTKYIKKPFTVKPRSLILELHEDLEKFLCPERNIVHQFCAIKKLKQTLTEEDVLIHIDFSENYSTKYRQEIQAYRFGGSRAQISLHIVVMYFKDTDLTVLCLQIFHILRLGHLKPNLKSLPPLIENVHFLSDGPVTQYRNKTMFYITATKLTECLPNVHKFTWNYTETGHGKGGFLWSANKLESILPKLFSDMEDADYYIQAAKRLQKKNNGYK</sequence>
<dbReference type="OrthoDB" id="6761335at2759"/>
<dbReference type="EMBL" id="CAKOFQ010007030">
    <property type="protein sequence ID" value="CAH1987851.1"/>
    <property type="molecule type" value="Genomic_DNA"/>
</dbReference>